<sequence>MTRRNSEPVERPNPPPRRRAVAAPAPAKVTIYVAGSVHAPPRRKASAAAGLFIDQDDGRNMGRCVPANGEQSQYVAEFFAVLDAVRNTNPNSTLTIFSTQEYVREAVNNKLSIWEHEGWVGTPHRDVLRCLAAELKARKTPTIFKLAEPGTPERMRCRQASVLAKEAARMHEDARWDLSLPRDTALPGMSLQGNRQRVFYRGIREIKTGKMTPRPSTTKTLEKVRKAAEDTFGRWASDTEIWRAVYVKEILPRTAQFLWKGLHNAHRIGKYWTHIPECADRATCKTCDETEDLEHILVGCQSPERRIIWEAAESLWLKKETNWPAVSLGTILGCGLADFRDEKGKPKRGTQRLYRILMSESAYLIWKLRNDRVISRDGEPANEEEIKNKWKYAINLRLQVDITLANRPVTGKRPAMAPQLVLATWSDTLDDEQSLPADWLREPRVLVGSRAFPPIPTRRHNSRGIG</sequence>
<dbReference type="InterPro" id="IPR012337">
    <property type="entry name" value="RNaseH-like_sf"/>
</dbReference>
<dbReference type="Pfam" id="PF00075">
    <property type="entry name" value="RNase_H"/>
    <property type="match status" value="1"/>
</dbReference>
<dbReference type="InterPro" id="IPR002156">
    <property type="entry name" value="RNaseH_domain"/>
</dbReference>
<protein>
    <recommendedName>
        <fullName evidence="2">RNase H type-1 domain-containing protein</fullName>
    </recommendedName>
</protein>
<proteinExistence type="predicted"/>
<feature type="region of interest" description="Disordered" evidence="1">
    <location>
        <begin position="1"/>
        <end position="23"/>
    </location>
</feature>
<keyword evidence="4" id="KW-1185">Reference proteome</keyword>
<dbReference type="InterPro" id="IPR036397">
    <property type="entry name" value="RNaseH_sf"/>
</dbReference>
<evidence type="ECO:0000313" key="4">
    <source>
        <dbReference type="Proteomes" id="UP001218218"/>
    </source>
</evidence>
<dbReference type="Proteomes" id="UP001218218">
    <property type="component" value="Unassembled WGS sequence"/>
</dbReference>
<dbReference type="EMBL" id="JARIHO010000040">
    <property type="protein sequence ID" value="KAJ7327855.1"/>
    <property type="molecule type" value="Genomic_DNA"/>
</dbReference>
<dbReference type="SUPFAM" id="SSF53098">
    <property type="entry name" value="Ribonuclease H-like"/>
    <property type="match status" value="1"/>
</dbReference>
<name>A0AAD6ZKP9_9AGAR</name>
<dbReference type="AlphaFoldDB" id="A0AAD6ZKP9"/>
<feature type="domain" description="RNase H type-1" evidence="2">
    <location>
        <begin position="28"/>
        <end position="134"/>
    </location>
</feature>
<evidence type="ECO:0000313" key="3">
    <source>
        <dbReference type="EMBL" id="KAJ7327855.1"/>
    </source>
</evidence>
<evidence type="ECO:0000259" key="2">
    <source>
        <dbReference type="Pfam" id="PF00075"/>
    </source>
</evidence>
<gene>
    <name evidence="3" type="ORF">DFH08DRAFT_709886</name>
</gene>
<organism evidence="3 4">
    <name type="scientific">Mycena albidolilacea</name>
    <dbReference type="NCBI Taxonomy" id="1033008"/>
    <lineage>
        <taxon>Eukaryota</taxon>
        <taxon>Fungi</taxon>
        <taxon>Dikarya</taxon>
        <taxon>Basidiomycota</taxon>
        <taxon>Agaricomycotina</taxon>
        <taxon>Agaricomycetes</taxon>
        <taxon>Agaricomycetidae</taxon>
        <taxon>Agaricales</taxon>
        <taxon>Marasmiineae</taxon>
        <taxon>Mycenaceae</taxon>
        <taxon>Mycena</taxon>
    </lineage>
</organism>
<feature type="compositionally biased region" description="Basic and acidic residues" evidence="1">
    <location>
        <begin position="1"/>
        <end position="10"/>
    </location>
</feature>
<dbReference type="Gene3D" id="3.30.420.10">
    <property type="entry name" value="Ribonuclease H-like superfamily/Ribonuclease H"/>
    <property type="match status" value="1"/>
</dbReference>
<dbReference type="GO" id="GO:0003676">
    <property type="term" value="F:nucleic acid binding"/>
    <property type="evidence" value="ECO:0007669"/>
    <property type="project" value="InterPro"/>
</dbReference>
<dbReference type="GO" id="GO:0004523">
    <property type="term" value="F:RNA-DNA hybrid ribonuclease activity"/>
    <property type="evidence" value="ECO:0007669"/>
    <property type="project" value="InterPro"/>
</dbReference>
<evidence type="ECO:0000256" key="1">
    <source>
        <dbReference type="SAM" id="MobiDB-lite"/>
    </source>
</evidence>
<accession>A0AAD6ZKP9</accession>
<reference evidence="3" key="1">
    <citation type="submission" date="2023-03" db="EMBL/GenBank/DDBJ databases">
        <title>Massive genome expansion in bonnet fungi (Mycena s.s.) driven by repeated elements and novel gene families across ecological guilds.</title>
        <authorList>
            <consortium name="Lawrence Berkeley National Laboratory"/>
            <person name="Harder C.B."/>
            <person name="Miyauchi S."/>
            <person name="Viragh M."/>
            <person name="Kuo A."/>
            <person name="Thoen E."/>
            <person name="Andreopoulos B."/>
            <person name="Lu D."/>
            <person name="Skrede I."/>
            <person name="Drula E."/>
            <person name="Henrissat B."/>
            <person name="Morin E."/>
            <person name="Kohler A."/>
            <person name="Barry K."/>
            <person name="LaButti K."/>
            <person name="Morin E."/>
            <person name="Salamov A."/>
            <person name="Lipzen A."/>
            <person name="Mereny Z."/>
            <person name="Hegedus B."/>
            <person name="Baldrian P."/>
            <person name="Stursova M."/>
            <person name="Weitz H."/>
            <person name="Taylor A."/>
            <person name="Grigoriev I.V."/>
            <person name="Nagy L.G."/>
            <person name="Martin F."/>
            <person name="Kauserud H."/>
        </authorList>
    </citation>
    <scope>NUCLEOTIDE SEQUENCE</scope>
    <source>
        <strain evidence="3">CBHHK002</strain>
    </source>
</reference>
<comment type="caution">
    <text evidence="3">The sequence shown here is derived from an EMBL/GenBank/DDBJ whole genome shotgun (WGS) entry which is preliminary data.</text>
</comment>